<feature type="compositionally biased region" description="Basic residues" evidence="1">
    <location>
        <begin position="27"/>
        <end position="49"/>
    </location>
</feature>
<gene>
    <name evidence="2" type="ORF">UFOPK3992_01378</name>
</gene>
<feature type="compositionally biased region" description="Polar residues" evidence="1">
    <location>
        <begin position="1"/>
        <end position="18"/>
    </location>
</feature>
<dbReference type="AlphaFoldDB" id="A0A6J7QB86"/>
<organism evidence="2">
    <name type="scientific">freshwater metagenome</name>
    <dbReference type="NCBI Taxonomy" id="449393"/>
    <lineage>
        <taxon>unclassified sequences</taxon>
        <taxon>metagenomes</taxon>
        <taxon>ecological metagenomes</taxon>
    </lineage>
</organism>
<evidence type="ECO:0000256" key="1">
    <source>
        <dbReference type="SAM" id="MobiDB-lite"/>
    </source>
</evidence>
<protein>
    <submittedName>
        <fullName evidence="2">Unannotated protein</fullName>
    </submittedName>
</protein>
<name>A0A6J7QB86_9ZZZZ</name>
<feature type="region of interest" description="Disordered" evidence="1">
    <location>
        <begin position="156"/>
        <end position="214"/>
    </location>
</feature>
<feature type="region of interest" description="Disordered" evidence="1">
    <location>
        <begin position="1"/>
        <end position="57"/>
    </location>
</feature>
<proteinExistence type="predicted"/>
<dbReference type="EMBL" id="CAFBOZ010000208">
    <property type="protein sequence ID" value="CAB5014281.1"/>
    <property type="molecule type" value="Genomic_DNA"/>
</dbReference>
<accession>A0A6J7QB86</accession>
<reference evidence="2" key="1">
    <citation type="submission" date="2020-05" db="EMBL/GenBank/DDBJ databases">
        <authorList>
            <person name="Chiriac C."/>
            <person name="Salcher M."/>
            <person name="Ghai R."/>
            <person name="Kavagutti S V."/>
        </authorList>
    </citation>
    <scope>NUCLEOTIDE SEQUENCE</scope>
</reference>
<sequence>MATSFWSPYESSPTTSLALSAMPNSARHSRARCRTARSTLRARKGRKTRLAIPSPGCPGTATATLSSTVICSQMRTSWNERAMPLRATSTTDRLVMSSPCSTTVPSSGFMVPVIMLKIVVLPAPLGPIRAVILPSGIVNDAPPTATSPPKLFLSPVTSSADAPSAPCATVTRESRTIASSSEMSSASPLPRRRPKPSGMSPCGRTSIMTTSAPP</sequence>
<feature type="compositionally biased region" description="Low complexity" evidence="1">
    <location>
        <begin position="178"/>
        <end position="187"/>
    </location>
</feature>
<evidence type="ECO:0000313" key="2">
    <source>
        <dbReference type="EMBL" id="CAB5014281.1"/>
    </source>
</evidence>